<dbReference type="Gene3D" id="1.10.400.10">
    <property type="entry name" value="GI Alpha 1, domain 2-like"/>
    <property type="match status" value="1"/>
</dbReference>
<accession>A0A9P5PGF5</accession>
<keyword evidence="2" id="KW-1185">Reference proteome</keyword>
<reference evidence="1" key="1">
    <citation type="submission" date="2020-11" db="EMBL/GenBank/DDBJ databases">
        <authorList>
            <consortium name="DOE Joint Genome Institute"/>
            <person name="Ahrendt S."/>
            <person name="Riley R."/>
            <person name="Andreopoulos W."/>
            <person name="Labutti K."/>
            <person name="Pangilinan J."/>
            <person name="Ruiz-Duenas F.J."/>
            <person name="Barrasa J.M."/>
            <person name="Sanchez-Garcia M."/>
            <person name="Camarero S."/>
            <person name="Miyauchi S."/>
            <person name="Serrano A."/>
            <person name="Linde D."/>
            <person name="Babiker R."/>
            <person name="Drula E."/>
            <person name="Ayuso-Fernandez I."/>
            <person name="Pacheco R."/>
            <person name="Padilla G."/>
            <person name="Ferreira P."/>
            <person name="Barriuso J."/>
            <person name="Kellner H."/>
            <person name="Castanera R."/>
            <person name="Alfaro M."/>
            <person name="Ramirez L."/>
            <person name="Pisabarro A.G."/>
            <person name="Kuo A."/>
            <person name="Tritt A."/>
            <person name="Lipzen A."/>
            <person name="He G."/>
            <person name="Yan M."/>
            <person name="Ng V."/>
            <person name="Cullen D."/>
            <person name="Martin F."/>
            <person name="Rosso M.-N."/>
            <person name="Henrissat B."/>
            <person name="Hibbett D."/>
            <person name="Martinez A.T."/>
            <person name="Grigoriev I.V."/>
        </authorList>
    </citation>
    <scope>NUCLEOTIDE SEQUENCE</scope>
    <source>
        <strain evidence="1">AH 40177</strain>
    </source>
</reference>
<dbReference type="SUPFAM" id="SSF47895">
    <property type="entry name" value="Transducin (alpha subunit), insertion domain"/>
    <property type="match status" value="1"/>
</dbReference>
<gene>
    <name evidence="1" type="ORF">BDP27DRAFT_1425033</name>
</gene>
<dbReference type="AlphaFoldDB" id="A0A9P5PGF5"/>
<dbReference type="OrthoDB" id="5817230at2759"/>
<dbReference type="Proteomes" id="UP000772434">
    <property type="component" value="Unassembled WGS sequence"/>
</dbReference>
<dbReference type="EMBL" id="JADNRY010000107">
    <property type="protein sequence ID" value="KAF9065219.1"/>
    <property type="molecule type" value="Genomic_DNA"/>
</dbReference>
<organism evidence="1 2">
    <name type="scientific">Rhodocollybia butyracea</name>
    <dbReference type="NCBI Taxonomy" id="206335"/>
    <lineage>
        <taxon>Eukaryota</taxon>
        <taxon>Fungi</taxon>
        <taxon>Dikarya</taxon>
        <taxon>Basidiomycota</taxon>
        <taxon>Agaricomycotina</taxon>
        <taxon>Agaricomycetes</taxon>
        <taxon>Agaricomycetidae</taxon>
        <taxon>Agaricales</taxon>
        <taxon>Marasmiineae</taxon>
        <taxon>Omphalotaceae</taxon>
        <taxon>Rhodocollybia</taxon>
    </lineage>
</organism>
<name>A0A9P5PGF5_9AGAR</name>
<comment type="caution">
    <text evidence="1">The sequence shown here is derived from an EMBL/GenBank/DDBJ whole genome shotgun (WGS) entry which is preliminary data.</text>
</comment>
<protein>
    <submittedName>
        <fullName evidence="1">Uncharacterized protein</fullName>
    </submittedName>
</protein>
<dbReference type="GO" id="GO:0007165">
    <property type="term" value="P:signal transduction"/>
    <property type="evidence" value="ECO:0007669"/>
    <property type="project" value="InterPro"/>
</dbReference>
<evidence type="ECO:0000313" key="2">
    <source>
        <dbReference type="Proteomes" id="UP000772434"/>
    </source>
</evidence>
<proteinExistence type="predicted"/>
<evidence type="ECO:0000313" key="1">
    <source>
        <dbReference type="EMBL" id="KAF9065219.1"/>
    </source>
</evidence>
<dbReference type="InterPro" id="IPR011025">
    <property type="entry name" value="GproteinA_insert"/>
</dbReference>
<sequence>MRLKLLGAGENLARRQFRATMTTNQEPYKEIISSSTISTTTRPNFDDAHRPKVDVLPRDVADAIRLLCKDSGVKEAVWRSEEFPLNDSAVYYFSSIGNSWWSVKTSIVHPSSGNNALSRPVLFADPVPQQNSRSFRSPLGDYFPEHWLRMLGSS</sequence>